<dbReference type="SUPFAM" id="SSF54001">
    <property type="entry name" value="Cysteine proteinases"/>
    <property type="match status" value="1"/>
</dbReference>
<dbReference type="InterPro" id="IPR013201">
    <property type="entry name" value="Prot_inhib_I29"/>
</dbReference>
<reference evidence="2" key="1">
    <citation type="submission" date="2015-11" db="EMBL/GenBank/DDBJ databases">
        <title>De novo transcriptome assembly of four potential Pierce s Disease insect vectors from Arizona vineyards.</title>
        <authorList>
            <person name="Tassone E.E."/>
        </authorList>
    </citation>
    <scope>NUCLEOTIDE SEQUENCE</scope>
</reference>
<gene>
    <name evidence="2" type="ORF">g.51705</name>
</gene>
<feature type="domain" description="Cathepsin propeptide inhibitor" evidence="1">
    <location>
        <begin position="126"/>
        <end position="179"/>
    </location>
</feature>
<accession>A0A1B6MFB0</accession>
<feature type="non-terminal residue" evidence="2">
    <location>
        <position position="1"/>
    </location>
</feature>
<dbReference type="Pfam" id="PF08246">
    <property type="entry name" value="Inhibitor_I29"/>
    <property type="match status" value="1"/>
</dbReference>
<dbReference type="AlphaFoldDB" id="A0A1B6MFB0"/>
<organism evidence="2">
    <name type="scientific">Graphocephala atropunctata</name>
    <dbReference type="NCBI Taxonomy" id="36148"/>
    <lineage>
        <taxon>Eukaryota</taxon>
        <taxon>Metazoa</taxon>
        <taxon>Ecdysozoa</taxon>
        <taxon>Arthropoda</taxon>
        <taxon>Hexapoda</taxon>
        <taxon>Insecta</taxon>
        <taxon>Pterygota</taxon>
        <taxon>Neoptera</taxon>
        <taxon>Paraneoptera</taxon>
        <taxon>Hemiptera</taxon>
        <taxon>Auchenorrhyncha</taxon>
        <taxon>Membracoidea</taxon>
        <taxon>Cicadellidae</taxon>
        <taxon>Cicadellinae</taxon>
        <taxon>Cicadellini</taxon>
        <taxon>Graphocephala</taxon>
    </lineage>
</organism>
<dbReference type="InterPro" id="IPR038765">
    <property type="entry name" value="Papain-like_cys_pep_sf"/>
</dbReference>
<name>A0A1B6MFB0_9HEMI</name>
<protein>
    <recommendedName>
        <fullName evidence="1">Cathepsin propeptide inhibitor domain-containing protein</fullName>
    </recommendedName>
</protein>
<proteinExistence type="predicted"/>
<evidence type="ECO:0000313" key="2">
    <source>
        <dbReference type="EMBL" id="JAT34581.1"/>
    </source>
</evidence>
<dbReference type="EMBL" id="GEBQ01005396">
    <property type="protein sequence ID" value="JAT34581.1"/>
    <property type="molecule type" value="Transcribed_RNA"/>
</dbReference>
<sequence>QHRSLTRFKSDAVVSRQSPHLLQANAQEDCTAVTRNMARSSLLLLGLNVLALLEPSTSSNPDPKIPTTVDPTFIAFQSAVALKQVENNVQYLYNDYEAYKKDFENFKASNTVTRALGSEDSGFRKFQKFITKYSRSYSSLDEFGVRYGLFLNIADKYKNYNMGDDFVGINLLSDRTLSEKKAFFG</sequence>
<evidence type="ECO:0000259" key="1">
    <source>
        <dbReference type="Pfam" id="PF08246"/>
    </source>
</evidence>